<dbReference type="RefSeq" id="WP_153507663.1">
    <property type="nucleotide sequence ID" value="NZ_JABJWZ010000423.1"/>
</dbReference>
<evidence type="ECO:0008006" key="7">
    <source>
        <dbReference type="Google" id="ProtNLM"/>
    </source>
</evidence>
<proteinExistence type="predicted"/>
<dbReference type="Proteomes" id="UP000525686">
    <property type="component" value="Unassembled WGS sequence"/>
</dbReference>
<protein>
    <recommendedName>
        <fullName evidence="7">RdlA protein</fullName>
    </recommendedName>
</protein>
<accession>A0A7W3WQN4</accession>
<reference evidence="3" key="2">
    <citation type="journal article" name="Syst. Appl. Microbiol.">
        <title>Streptomyces alkaliterrae sp. nov., isolated from an alkaline soil, and emended descriptions of Streptomyces alkaliphilus, Streptomyces calidiresistens and Streptomyces durbertensis.</title>
        <authorList>
            <person name="Swiecimska M."/>
            <person name="Golinska P."/>
            <person name="Nouioui I."/>
            <person name="Wypij M."/>
            <person name="Rai M."/>
            <person name="Sangal V."/>
            <person name="Goodfellow M."/>
        </authorList>
    </citation>
    <scope>NUCLEOTIDE SEQUENCE</scope>
    <source>
        <strain evidence="3">OF3</strain>
        <strain evidence="4">OF8</strain>
    </source>
</reference>
<feature type="signal peptide" evidence="2">
    <location>
        <begin position="1"/>
        <end position="31"/>
    </location>
</feature>
<sequence>MKRLTRVFAASVIVGLAAVGATLGVAGAASAADKSTVSSASSTDNIWQ</sequence>
<comment type="caution">
    <text evidence="3">The sequence shown here is derived from an EMBL/GenBank/DDBJ whole genome shotgun (WGS) entry which is preliminary data.</text>
</comment>
<evidence type="ECO:0000313" key="3">
    <source>
        <dbReference type="EMBL" id="MBB1256671.1"/>
    </source>
</evidence>
<dbReference type="EMBL" id="JABJWZ010000423">
    <property type="protein sequence ID" value="MBB1256671.1"/>
    <property type="molecule type" value="Genomic_DNA"/>
</dbReference>
<dbReference type="Proteomes" id="UP000517765">
    <property type="component" value="Unassembled WGS sequence"/>
</dbReference>
<evidence type="ECO:0000313" key="6">
    <source>
        <dbReference type="Proteomes" id="UP000525686"/>
    </source>
</evidence>
<feature type="compositionally biased region" description="Polar residues" evidence="1">
    <location>
        <begin position="33"/>
        <end position="48"/>
    </location>
</feature>
<reference evidence="5 6" key="1">
    <citation type="submission" date="2020-05" db="EMBL/GenBank/DDBJ databases">
        <title>Classification of alakaliphilic streptomycetes isolated from an alkaline soil next to Lonar Crater, India and a proposal for the recognition of Streptomyces alkaliterrae sp. nov.</title>
        <authorList>
            <person name="Golinska P."/>
        </authorList>
    </citation>
    <scope>NUCLEOTIDE SEQUENCE [LARGE SCALE GENOMIC DNA]</scope>
    <source>
        <strain evidence="6">OF3</strain>
        <strain evidence="5">OF8</strain>
    </source>
</reference>
<evidence type="ECO:0000313" key="5">
    <source>
        <dbReference type="Proteomes" id="UP000517765"/>
    </source>
</evidence>
<keyword evidence="2" id="KW-0732">Signal</keyword>
<evidence type="ECO:0000256" key="1">
    <source>
        <dbReference type="SAM" id="MobiDB-lite"/>
    </source>
</evidence>
<organism evidence="3 6">
    <name type="scientific">Streptomyces alkaliterrae</name>
    <dbReference type="NCBI Taxonomy" id="2213162"/>
    <lineage>
        <taxon>Bacteria</taxon>
        <taxon>Bacillati</taxon>
        <taxon>Actinomycetota</taxon>
        <taxon>Actinomycetes</taxon>
        <taxon>Kitasatosporales</taxon>
        <taxon>Streptomycetaceae</taxon>
        <taxon>Streptomyces</taxon>
    </lineage>
</organism>
<name>A0A7W3WQN4_9ACTN</name>
<gene>
    <name evidence="3" type="ORF">H3146_25475</name>
    <name evidence="4" type="ORF">H3147_09210</name>
</gene>
<dbReference type="AlphaFoldDB" id="A0A7W3WQN4"/>
<evidence type="ECO:0000256" key="2">
    <source>
        <dbReference type="SAM" id="SignalP"/>
    </source>
</evidence>
<feature type="region of interest" description="Disordered" evidence="1">
    <location>
        <begin position="29"/>
        <end position="48"/>
    </location>
</feature>
<evidence type="ECO:0000313" key="4">
    <source>
        <dbReference type="EMBL" id="MBB1259012.1"/>
    </source>
</evidence>
<feature type="chain" id="PRO_5036214066" description="RdlA protein" evidence="2">
    <location>
        <begin position="32"/>
        <end position="48"/>
    </location>
</feature>
<dbReference type="EMBL" id="JABJXA010000039">
    <property type="protein sequence ID" value="MBB1259012.1"/>
    <property type="molecule type" value="Genomic_DNA"/>
</dbReference>